<keyword evidence="2" id="KW-1133">Transmembrane helix</keyword>
<dbReference type="AlphaFoldDB" id="F4S589"/>
<protein>
    <submittedName>
        <fullName evidence="3">Uncharacterized protein</fullName>
    </submittedName>
</protein>
<reference evidence="4" key="1">
    <citation type="journal article" date="2011" name="Proc. Natl. Acad. Sci. U.S.A.">
        <title>Obligate biotrophy features unraveled by the genomic analysis of rust fungi.</title>
        <authorList>
            <person name="Duplessis S."/>
            <person name="Cuomo C.A."/>
            <person name="Lin Y.-C."/>
            <person name="Aerts A."/>
            <person name="Tisserant E."/>
            <person name="Veneault-Fourrey C."/>
            <person name="Joly D.L."/>
            <person name="Hacquard S."/>
            <person name="Amselem J."/>
            <person name="Cantarel B.L."/>
            <person name="Chiu R."/>
            <person name="Coutinho P.M."/>
            <person name="Feau N."/>
            <person name="Field M."/>
            <person name="Frey P."/>
            <person name="Gelhaye E."/>
            <person name="Goldberg J."/>
            <person name="Grabherr M.G."/>
            <person name="Kodira C.D."/>
            <person name="Kohler A."/>
            <person name="Kuees U."/>
            <person name="Lindquist E.A."/>
            <person name="Lucas S.M."/>
            <person name="Mago R."/>
            <person name="Mauceli E."/>
            <person name="Morin E."/>
            <person name="Murat C."/>
            <person name="Pangilinan J.L."/>
            <person name="Park R."/>
            <person name="Pearson M."/>
            <person name="Quesneville H."/>
            <person name="Rouhier N."/>
            <person name="Sakthikumar S."/>
            <person name="Salamov A.A."/>
            <person name="Schmutz J."/>
            <person name="Selles B."/>
            <person name="Shapiro H."/>
            <person name="Tanguay P."/>
            <person name="Tuskan G.A."/>
            <person name="Henrissat B."/>
            <person name="Van de Peer Y."/>
            <person name="Rouze P."/>
            <person name="Ellis J.G."/>
            <person name="Dodds P.N."/>
            <person name="Schein J.E."/>
            <person name="Zhong S."/>
            <person name="Hamelin R.C."/>
            <person name="Grigoriev I.V."/>
            <person name="Szabo L.J."/>
            <person name="Martin F."/>
        </authorList>
    </citation>
    <scope>NUCLEOTIDE SEQUENCE [LARGE SCALE GENOMIC DNA]</scope>
    <source>
        <strain evidence="4">98AG31 / pathotype 3-4-7</strain>
    </source>
</reference>
<keyword evidence="4" id="KW-1185">Reference proteome</keyword>
<feature type="region of interest" description="Disordered" evidence="1">
    <location>
        <begin position="1"/>
        <end position="46"/>
    </location>
</feature>
<evidence type="ECO:0000256" key="1">
    <source>
        <dbReference type="SAM" id="MobiDB-lite"/>
    </source>
</evidence>
<dbReference type="GeneID" id="18930949"/>
<keyword evidence="2" id="KW-0812">Transmembrane</keyword>
<accession>F4S589</accession>
<evidence type="ECO:0000256" key="2">
    <source>
        <dbReference type="SAM" id="Phobius"/>
    </source>
</evidence>
<dbReference type="KEGG" id="mlr:MELLADRAFT_68007"/>
<organism evidence="4">
    <name type="scientific">Melampsora larici-populina (strain 98AG31 / pathotype 3-4-7)</name>
    <name type="common">Poplar leaf rust fungus</name>
    <dbReference type="NCBI Taxonomy" id="747676"/>
    <lineage>
        <taxon>Eukaryota</taxon>
        <taxon>Fungi</taxon>
        <taxon>Dikarya</taxon>
        <taxon>Basidiomycota</taxon>
        <taxon>Pucciniomycotina</taxon>
        <taxon>Pucciniomycetes</taxon>
        <taxon>Pucciniales</taxon>
        <taxon>Melampsoraceae</taxon>
        <taxon>Melampsora</taxon>
    </lineage>
</organism>
<dbReference type="Proteomes" id="UP000001072">
    <property type="component" value="Unassembled WGS sequence"/>
</dbReference>
<feature type="compositionally biased region" description="Low complexity" evidence="1">
    <location>
        <begin position="1"/>
        <end position="20"/>
    </location>
</feature>
<dbReference type="EMBL" id="GL883150">
    <property type="protein sequence ID" value="EGG00200.1"/>
    <property type="molecule type" value="Genomic_DNA"/>
</dbReference>
<gene>
    <name evidence="3" type="ORF">MELLADRAFT_68007</name>
</gene>
<dbReference type="InParanoid" id="F4S589"/>
<name>F4S589_MELLP</name>
<evidence type="ECO:0000313" key="3">
    <source>
        <dbReference type="EMBL" id="EGG00200.1"/>
    </source>
</evidence>
<evidence type="ECO:0000313" key="4">
    <source>
        <dbReference type="Proteomes" id="UP000001072"/>
    </source>
</evidence>
<proteinExistence type="predicted"/>
<dbReference type="VEuPathDB" id="FungiDB:MELLADRAFT_68007"/>
<dbReference type="RefSeq" id="XP_007416603.1">
    <property type="nucleotide sequence ID" value="XM_007416541.1"/>
</dbReference>
<dbReference type="OrthoDB" id="2504641at2759"/>
<sequence>MRSSTNSSSTSKSSHHTLLSIDQQSHHQHSNHHEFNNDHDRTNFKSHPYKPIRDWLRRARRKSSFKLPALITALLTTLAFSIWWIRIPSSTWRRPRFSFGVDHQSSSSIESLTTTTTKSSRNWPLFTLLIAPHPGRPIQINLDIILKSIPSQTAHLQLHSITLICTSPSSCPSTIPSQVQKLTNLNSFYPHPDSKAVLLIESELGLSDLNPDWISNALDLLFLDPQKPRSDQIISATGLIRSHHHHLPTRLECIVGDAQTITRVELPLTPILIKSQPWSRLTDYSEDDWLASSGLPSLRLSLDLFERQLPSFVMPTMDSSAIWKSCERGLGELRASAIGPGLEAQLVQHLDDTLHFEDERRQSDQSGEGRLCVLLEELNQLEEGLGWDSIICNFLERGVSLDVLVMVDRLDERSEVKQRMKFLKCVTDIEIMTRTTSKTRIESESRWHQFFVSRNYSVLIYPKNSMDPIAKYVLEHQLGTDFGQFKDEDEDHQVKRLVAIGLPSGSVKGADWITGLELHALRSSVFFEIFDSLSSFIHTLIE</sequence>
<feature type="compositionally biased region" description="Basic and acidic residues" evidence="1">
    <location>
        <begin position="31"/>
        <end position="43"/>
    </location>
</feature>
<dbReference type="HOGENOM" id="CLU_502552_0_0_1"/>
<feature type="transmembrane region" description="Helical" evidence="2">
    <location>
        <begin position="67"/>
        <end position="85"/>
    </location>
</feature>
<keyword evidence="2" id="KW-0472">Membrane</keyword>